<reference evidence="3" key="1">
    <citation type="submission" date="2018-04" db="EMBL/GenBank/DDBJ databases">
        <authorList>
            <person name="Cornet L."/>
        </authorList>
    </citation>
    <scope>NUCLEOTIDE SEQUENCE [LARGE SCALE GENOMIC DNA]</scope>
</reference>
<name>A0A2W4XDK1_9CYAN</name>
<gene>
    <name evidence="2" type="ORF">DCF15_10925</name>
</gene>
<keyword evidence="1" id="KW-1133">Transmembrane helix</keyword>
<dbReference type="EMBL" id="QBMP01000102">
    <property type="protein sequence ID" value="PZO55216.1"/>
    <property type="molecule type" value="Genomic_DNA"/>
</dbReference>
<dbReference type="GO" id="GO:0016787">
    <property type="term" value="F:hydrolase activity"/>
    <property type="evidence" value="ECO:0007669"/>
    <property type="project" value="UniProtKB-KW"/>
</dbReference>
<comment type="caution">
    <text evidence="2">The sequence shown here is derived from an EMBL/GenBank/DDBJ whole genome shotgun (WGS) entry which is preliminary data.</text>
</comment>
<evidence type="ECO:0000313" key="3">
    <source>
        <dbReference type="Proteomes" id="UP000249794"/>
    </source>
</evidence>
<evidence type="ECO:0000313" key="2">
    <source>
        <dbReference type="EMBL" id="PZO55216.1"/>
    </source>
</evidence>
<protein>
    <submittedName>
        <fullName evidence="2">Glycoside hydrolase</fullName>
    </submittedName>
</protein>
<proteinExistence type="predicted"/>
<keyword evidence="1" id="KW-0472">Membrane</keyword>
<evidence type="ECO:0000256" key="1">
    <source>
        <dbReference type="SAM" id="Phobius"/>
    </source>
</evidence>
<dbReference type="Gene3D" id="1.10.530.10">
    <property type="match status" value="1"/>
</dbReference>
<keyword evidence="1" id="KW-0812">Transmembrane</keyword>
<accession>A0A2W4XDK1</accession>
<dbReference type="Proteomes" id="UP000249794">
    <property type="component" value="Unassembled WGS sequence"/>
</dbReference>
<reference evidence="2 3" key="2">
    <citation type="submission" date="2018-06" db="EMBL/GenBank/DDBJ databases">
        <title>Metagenomic assembly of (sub)arctic Cyanobacteria and their associated microbiome from non-axenic cultures.</title>
        <authorList>
            <person name="Baurain D."/>
        </authorList>
    </citation>
    <scope>NUCLEOTIDE SEQUENCE [LARGE SCALE GENOMIC DNA]</scope>
    <source>
        <strain evidence="2">ULC027bin1</strain>
    </source>
</reference>
<sequence length="239" mass="26545">MLADKRKSKRVPKPDGIGPMVITLLMFIGVVGTLYVWTLKPKPLTLLSATDWVASPLPLVMTGGDPYLRALMRTISAAESNTADPYRLLYGGDRVKDLSVHPDECVRIVNGPNQDDCTTAAGRYQFLTTTWEAEAARYHPDRPTWYEMWQQPSFEPEYQDAVVYGWLADKSAWGEDIAQRLQAGDINQVLELLSGTWTSLGYGIEDNSMSALLPQIYDEMLAEELAAEPSAKPATESAE</sequence>
<dbReference type="AlphaFoldDB" id="A0A2W4XDK1"/>
<dbReference type="InterPro" id="IPR023346">
    <property type="entry name" value="Lysozyme-like_dom_sf"/>
</dbReference>
<feature type="transmembrane region" description="Helical" evidence="1">
    <location>
        <begin position="21"/>
        <end position="39"/>
    </location>
</feature>
<dbReference type="SUPFAM" id="SSF53955">
    <property type="entry name" value="Lysozyme-like"/>
    <property type="match status" value="1"/>
</dbReference>
<organism evidence="2 3">
    <name type="scientific">Phormidesmis priestleyi</name>
    <dbReference type="NCBI Taxonomy" id="268141"/>
    <lineage>
        <taxon>Bacteria</taxon>
        <taxon>Bacillati</taxon>
        <taxon>Cyanobacteriota</taxon>
        <taxon>Cyanophyceae</taxon>
        <taxon>Leptolyngbyales</taxon>
        <taxon>Leptolyngbyaceae</taxon>
        <taxon>Phormidesmis</taxon>
    </lineage>
</organism>
<keyword evidence="2" id="KW-0378">Hydrolase</keyword>